<dbReference type="PANTHER" id="PTHR12210">
    <property type="entry name" value="DULLARD PROTEIN PHOSPHATASE"/>
    <property type="match status" value="1"/>
</dbReference>
<evidence type="ECO:0000256" key="13">
    <source>
        <dbReference type="RuleBase" id="RU365079"/>
    </source>
</evidence>
<dbReference type="SMART" id="SM00577">
    <property type="entry name" value="CPDc"/>
    <property type="match status" value="1"/>
</dbReference>
<keyword evidence="4 13" id="KW-0813">Transport</keyword>
<name>A0AAF0EXH5_9BASI</name>
<dbReference type="EMBL" id="CP119878">
    <property type="protein sequence ID" value="WFD34522.1"/>
    <property type="molecule type" value="Genomic_DNA"/>
</dbReference>
<evidence type="ECO:0000256" key="14">
    <source>
        <dbReference type="SAM" id="MobiDB-lite"/>
    </source>
</evidence>
<gene>
    <name evidence="16" type="primary">TIM50</name>
    <name evidence="16" type="ORF">MCUN1_001363</name>
</gene>
<keyword evidence="17" id="KW-1185">Reference proteome</keyword>
<evidence type="ECO:0000256" key="10">
    <source>
        <dbReference type="ARBA" id="ARBA00023010"/>
    </source>
</evidence>
<sequence length="511" mass="57283">MAMRGLMRTMRAASVRPAFMRPPRVSIAIPMRAYSQPADIKRPVPSGNEQGATKSKDSAKEPIPEPAPTGAEQGAANTQDSSKEPLPEPSPSGVSLDIDMPSTLDGMQAIDAPEGEQKGRTNARARQDAPKSNRALTSMGIICTTLLGGYCVWMLGRDLDVEEQSMWHDAEDIKSFFGRLKMRTNAISENLSKPVWDKLLPDPLPFPYSRPYTLVVDLDQLLVASHWTSAQGWRTAKRPGLDYFLGYLSQWYEIVLFTTQPFYLVEKVIEKLDPDRRYIAYQLFRESARLKDGKLIKDITHLNRDPRKVVILDINPEHVSMQPENAIILEPWKGNKDDRELVSLIPFLEALGIYNVADVRKALKAYEGKHIPTEHAKREQEIKRMHEEEWRNKKERLGGLSGLFGGVRSGVSLGDKPPKSWLEQERERFQQGYLEDQKFWRENGEALRKQMRDEQERQLQEMKMNAWDGVMRMFGAAPAERPADGASNAPGAPGTTGAQAAPAPAPAAAAA</sequence>
<evidence type="ECO:0000259" key="15">
    <source>
        <dbReference type="SMART" id="SM00577"/>
    </source>
</evidence>
<feature type="domain" description="FCP1 homology" evidence="15">
    <location>
        <begin position="210"/>
        <end position="339"/>
    </location>
</feature>
<dbReference type="InterPro" id="IPR050365">
    <property type="entry name" value="TIM50"/>
</dbReference>
<dbReference type="CDD" id="cd07521">
    <property type="entry name" value="HAD_FCP1-like"/>
    <property type="match status" value="1"/>
</dbReference>
<reference evidence="16" key="1">
    <citation type="submission" date="2023-03" db="EMBL/GenBank/DDBJ databases">
        <title>Mating type loci evolution in Malassezia.</title>
        <authorList>
            <person name="Coelho M.A."/>
        </authorList>
    </citation>
    <scope>NUCLEOTIDE SEQUENCE</scope>
    <source>
        <strain evidence="16">CBS 11721</strain>
    </source>
</reference>
<feature type="compositionally biased region" description="Basic and acidic residues" evidence="14">
    <location>
        <begin position="115"/>
        <end position="131"/>
    </location>
</feature>
<evidence type="ECO:0000256" key="11">
    <source>
        <dbReference type="ARBA" id="ARBA00023128"/>
    </source>
</evidence>
<feature type="region of interest" description="Disordered" evidence="14">
    <location>
        <begin position="477"/>
        <end position="511"/>
    </location>
</feature>
<dbReference type="SUPFAM" id="SSF56784">
    <property type="entry name" value="HAD-like"/>
    <property type="match status" value="1"/>
</dbReference>
<evidence type="ECO:0000313" key="17">
    <source>
        <dbReference type="Proteomes" id="UP001219933"/>
    </source>
</evidence>
<comment type="function">
    <text evidence="13">Essential component of the TIM23 complex, a complex that mediates the translocation of transit peptide-containing proteins across the mitochondrial inner membrane.</text>
</comment>
<evidence type="ECO:0000256" key="3">
    <source>
        <dbReference type="ARBA" id="ARBA00020799"/>
    </source>
</evidence>
<keyword evidence="5" id="KW-0812">Transmembrane</keyword>
<protein>
    <recommendedName>
        <fullName evidence="3 13">Mitochondrial import inner membrane translocase subunit TIM50</fullName>
    </recommendedName>
</protein>
<keyword evidence="12" id="KW-0472">Membrane</keyword>
<dbReference type="GO" id="GO:0015031">
    <property type="term" value="P:protein transport"/>
    <property type="evidence" value="ECO:0007669"/>
    <property type="project" value="UniProtKB-KW"/>
</dbReference>
<keyword evidence="8 13" id="KW-0809">Transit peptide</keyword>
<keyword evidence="10 13" id="KW-0811">Translocation</keyword>
<comment type="similarity">
    <text evidence="2 13">Belongs to the TIM50 family.</text>
</comment>
<keyword evidence="6" id="KW-0999">Mitochondrion inner membrane</keyword>
<keyword evidence="11 13" id="KW-0496">Mitochondrion</keyword>
<evidence type="ECO:0000256" key="7">
    <source>
        <dbReference type="ARBA" id="ARBA00022927"/>
    </source>
</evidence>
<evidence type="ECO:0000313" key="16">
    <source>
        <dbReference type="EMBL" id="WFD34522.1"/>
    </source>
</evidence>
<dbReference type="FunFam" id="3.40.50.1000:FF:000019">
    <property type="entry name" value="Mitochondrial import inner membrane translocase subunit TIM50"/>
    <property type="match status" value="1"/>
</dbReference>
<evidence type="ECO:0000256" key="5">
    <source>
        <dbReference type="ARBA" id="ARBA00022692"/>
    </source>
</evidence>
<evidence type="ECO:0000256" key="2">
    <source>
        <dbReference type="ARBA" id="ARBA00006344"/>
    </source>
</evidence>
<dbReference type="Pfam" id="PF03031">
    <property type="entry name" value="NIF"/>
    <property type="match status" value="1"/>
</dbReference>
<dbReference type="InterPro" id="IPR036412">
    <property type="entry name" value="HAD-like_sf"/>
</dbReference>
<feature type="compositionally biased region" description="Low complexity" evidence="14">
    <location>
        <begin position="489"/>
        <end position="511"/>
    </location>
</feature>
<dbReference type="Gene3D" id="3.40.50.1000">
    <property type="entry name" value="HAD superfamily/HAD-like"/>
    <property type="match status" value="1"/>
</dbReference>
<evidence type="ECO:0000256" key="8">
    <source>
        <dbReference type="ARBA" id="ARBA00022946"/>
    </source>
</evidence>
<dbReference type="InterPro" id="IPR004274">
    <property type="entry name" value="FCP1_dom"/>
</dbReference>
<dbReference type="AlphaFoldDB" id="A0AAF0EXH5"/>
<evidence type="ECO:0000256" key="12">
    <source>
        <dbReference type="ARBA" id="ARBA00023136"/>
    </source>
</evidence>
<comment type="subunit">
    <text evidence="13">Component of the TIM23 complex.</text>
</comment>
<keyword evidence="9" id="KW-1133">Transmembrane helix</keyword>
<organism evidence="16 17">
    <name type="scientific">Malassezia cuniculi</name>
    <dbReference type="NCBI Taxonomy" id="948313"/>
    <lineage>
        <taxon>Eukaryota</taxon>
        <taxon>Fungi</taxon>
        <taxon>Dikarya</taxon>
        <taxon>Basidiomycota</taxon>
        <taxon>Ustilaginomycotina</taxon>
        <taxon>Malasseziomycetes</taxon>
        <taxon>Malasseziales</taxon>
        <taxon>Malasseziaceae</taxon>
        <taxon>Malassezia</taxon>
    </lineage>
</organism>
<comment type="subcellular location">
    <subcellularLocation>
        <location evidence="1 13">Mitochondrion inner membrane</location>
        <topology evidence="1 13">Single-pass membrane protein</topology>
    </subcellularLocation>
</comment>
<feature type="region of interest" description="Disordered" evidence="14">
    <location>
        <begin position="38"/>
        <end position="132"/>
    </location>
</feature>
<evidence type="ECO:0000256" key="6">
    <source>
        <dbReference type="ARBA" id="ARBA00022792"/>
    </source>
</evidence>
<proteinExistence type="inferred from homology"/>
<dbReference type="InterPro" id="IPR023214">
    <property type="entry name" value="HAD_sf"/>
</dbReference>
<evidence type="ECO:0000256" key="4">
    <source>
        <dbReference type="ARBA" id="ARBA00022448"/>
    </source>
</evidence>
<evidence type="ECO:0000256" key="9">
    <source>
        <dbReference type="ARBA" id="ARBA00022989"/>
    </source>
</evidence>
<evidence type="ECO:0000256" key="1">
    <source>
        <dbReference type="ARBA" id="ARBA00004434"/>
    </source>
</evidence>
<feature type="compositionally biased region" description="Basic and acidic residues" evidence="14">
    <location>
        <begin position="54"/>
        <end position="63"/>
    </location>
</feature>
<accession>A0AAF0EXH5</accession>
<dbReference type="GO" id="GO:0005744">
    <property type="term" value="C:TIM23 mitochondrial import inner membrane translocase complex"/>
    <property type="evidence" value="ECO:0007669"/>
    <property type="project" value="UniProtKB-UniRule"/>
</dbReference>
<keyword evidence="7 13" id="KW-0653">Protein transport</keyword>
<dbReference type="Proteomes" id="UP001219933">
    <property type="component" value="Chromosome 2"/>
</dbReference>